<proteinExistence type="predicted"/>
<dbReference type="Proteomes" id="UP001595767">
    <property type="component" value="Unassembled WGS sequence"/>
</dbReference>
<dbReference type="RefSeq" id="WP_378546721.1">
    <property type="nucleotide sequence ID" value="NZ_JBHSBA010000003.1"/>
</dbReference>
<gene>
    <name evidence="1" type="ORF">ACFOW8_06215</name>
</gene>
<protein>
    <submittedName>
        <fullName evidence="1">Uncharacterized protein</fullName>
    </submittedName>
</protein>
<accession>A0ABV8L323</accession>
<reference evidence="2" key="1">
    <citation type="journal article" date="2019" name="Int. J. Syst. Evol. Microbiol.">
        <title>The Global Catalogue of Microorganisms (GCM) 10K type strain sequencing project: providing services to taxonomists for standard genome sequencing and annotation.</title>
        <authorList>
            <consortium name="The Broad Institute Genomics Platform"/>
            <consortium name="The Broad Institute Genome Sequencing Center for Infectious Disease"/>
            <person name="Wu L."/>
            <person name="Ma J."/>
        </authorList>
    </citation>
    <scope>NUCLEOTIDE SEQUENCE [LARGE SCALE GENOMIC DNA]</scope>
    <source>
        <strain evidence="2">CGMCC 4.7204</strain>
    </source>
</reference>
<sequence length="43" mass="4950">MVYAYELDTVSTRYVPVGIYHDRLKTVSPFDIDIDLTTAKERG</sequence>
<keyword evidence="2" id="KW-1185">Reference proteome</keyword>
<dbReference type="EMBL" id="JBHSBA010000003">
    <property type="protein sequence ID" value="MFC4124518.1"/>
    <property type="molecule type" value="Genomic_DNA"/>
</dbReference>
<evidence type="ECO:0000313" key="1">
    <source>
        <dbReference type="EMBL" id="MFC4124518.1"/>
    </source>
</evidence>
<name>A0ABV8L323_9NOCA</name>
<organism evidence="1 2">
    <name type="scientific">Nocardia rhizosphaerae</name>
    <dbReference type="NCBI Taxonomy" id="1691571"/>
    <lineage>
        <taxon>Bacteria</taxon>
        <taxon>Bacillati</taxon>
        <taxon>Actinomycetota</taxon>
        <taxon>Actinomycetes</taxon>
        <taxon>Mycobacteriales</taxon>
        <taxon>Nocardiaceae</taxon>
        <taxon>Nocardia</taxon>
    </lineage>
</organism>
<comment type="caution">
    <text evidence="1">The sequence shown here is derived from an EMBL/GenBank/DDBJ whole genome shotgun (WGS) entry which is preliminary data.</text>
</comment>
<evidence type="ECO:0000313" key="2">
    <source>
        <dbReference type="Proteomes" id="UP001595767"/>
    </source>
</evidence>